<dbReference type="InterPro" id="IPR031316">
    <property type="entry name" value="FlgM_C"/>
</dbReference>
<keyword evidence="2" id="KW-0966">Cell projection</keyword>
<dbReference type="EMBL" id="JABACJ020000038">
    <property type="protein sequence ID" value="MBU3878577.1"/>
    <property type="molecule type" value="Genomic_DNA"/>
</dbReference>
<keyword evidence="2" id="KW-0969">Cilium</keyword>
<organism evidence="2 3">
    <name type="scientific">Faecalicatena faecalis</name>
    <dbReference type="NCBI Taxonomy" id="2726362"/>
    <lineage>
        <taxon>Bacteria</taxon>
        <taxon>Bacillati</taxon>
        <taxon>Bacillota</taxon>
        <taxon>Clostridia</taxon>
        <taxon>Lachnospirales</taxon>
        <taxon>Lachnospiraceae</taxon>
        <taxon>Faecalicatena</taxon>
    </lineage>
</organism>
<accession>A0ABS6DBL2</accession>
<dbReference type="Proteomes" id="UP000723714">
    <property type="component" value="Unassembled WGS sequence"/>
</dbReference>
<evidence type="ECO:0000313" key="2">
    <source>
        <dbReference type="EMBL" id="MBU3878577.1"/>
    </source>
</evidence>
<name>A0ABS6DBL2_9FIRM</name>
<comment type="caution">
    <text evidence="2">The sequence shown here is derived from an EMBL/GenBank/DDBJ whole genome shotgun (WGS) entry which is preliminary data.</text>
</comment>
<evidence type="ECO:0000313" key="3">
    <source>
        <dbReference type="Proteomes" id="UP000723714"/>
    </source>
</evidence>
<proteinExistence type="predicted"/>
<reference evidence="2 3" key="1">
    <citation type="submission" date="2021-06" db="EMBL/GenBank/DDBJ databases">
        <title>Faecalicatena sp. nov. isolated from porcine feces.</title>
        <authorList>
            <person name="Oh B.S."/>
            <person name="Lee J.H."/>
        </authorList>
    </citation>
    <scope>NUCLEOTIDE SEQUENCE [LARGE SCALE GENOMIC DNA]</scope>
    <source>
        <strain evidence="2 3">AGMB00832</strain>
    </source>
</reference>
<dbReference type="Pfam" id="PF04316">
    <property type="entry name" value="FlgM"/>
    <property type="match status" value="1"/>
</dbReference>
<evidence type="ECO:0000259" key="1">
    <source>
        <dbReference type="Pfam" id="PF04316"/>
    </source>
</evidence>
<dbReference type="RefSeq" id="WP_216245427.1">
    <property type="nucleotide sequence ID" value="NZ_JABACJ020000038.1"/>
</dbReference>
<keyword evidence="2" id="KW-0282">Flagellum</keyword>
<keyword evidence="3" id="KW-1185">Reference proteome</keyword>
<sequence>MEVKITGGQAVYKNMMNSIKGNRPVHVSDDSDKRISGERHQDEIVISGDGIKKQEAAQAAQSLYQTMGQDAKSERIAELKQQVQDGTYRISSEVLAGRMLL</sequence>
<gene>
    <name evidence="2" type="ORF">HGO97_022525</name>
</gene>
<feature type="domain" description="Anti-sigma-28 factor FlgM C-terminal" evidence="1">
    <location>
        <begin position="42"/>
        <end position="100"/>
    </location>
</feature>
<protein>
    <submittedName>
        <fullName evidence="2">Flagellar biosynthesis anti-sigma factor FlgM</fullName>
    </submittedName>
</protein>